<evidence type="ECO:0000313" key="2">
    <source>
        <dbReference type="Proteomes" id="UP000199334"/>
    </source>
</evidence>
<gene>
    <name evidence="1" type="ORF">SAMN05216498_1074</name>
</gene>
<dbReference type="RefSeq" id="WP_176752943.1">
    <property type="nucleotide sequence ID" value="NZ_BJVZ01000001.1"/>
</dbReference>
<sequence>MKKHKRKPKTFEDKLNEFLKISGQKQKEIKKNRKRYLEGKKPSFYKFKN</sequence>
<dbReference type="STRING" id="237069.SAMN05216498_1074"/>
<organism evidence="1 2">
    <name type="scientific">Tenuibacillus multivorans</name>
    <dbReference type="NCBI Taxonomy" id="237069"/>
    <lineage>
        <taxon>Bacteria</taxon>
        <taxon>Bacillati</taxon>
        <taxon>Bacillota</taxon>
        <taxon>Bacilli</taxon>
        <taxon>Bacillales</taxon>
        <taxon>Bacillaceae</taxon>
        <taxon>Tenuibacillus</taxon>
    </lineage>
</organism>
<evidence type="ECO:0008006" key="3">
    <source>
        <dbReference type="Google" id="ProtNLM"/>
    </source>
</evidence>
<protein>
    <recommendedName>
        <fullName evidence="3">Fur-regulated basic protein B</fullName>
    </recommendedName>
</protein>
<dbReference type="AlphaFoldDB" id="A0A1G9XS14"/>
<reference evidence="1 2" key="1">
    <citation type="submission" date="2016-10" db="EMBL/GenBank/DDBJ databases">
        <authorList>
            <person name="de Groot N.N."/>
        </authorList>
    </citation>
    <scope>NUCLEOTIDE SEQUENCE [LARGE SCALE GENOMIC DNA]</scope>
    <source>
        <strain evidence="1 2">CGMCC 1.3442</strain>
    </source>
</reference>
<keyword evidence="2" id="KW-1185">Reference proteome</keyword>
<evidence type="ECO:0000313" key="1">
    <source>
        <dbReference type="EMBL" id="SDM99206.1"/>
    </source>
</evidence>
<accession>A0A1G9XS14</accession>
<dbReference type="EMBL" id="FNIG01000002">
    <property type="protein sequence ID" value="SDM99206.1"/>
    <property type="molecule type" value="Genomic_DNA"/>
</dbReference>
<name>A0A1G9XS14_9BACI</name>
<dbReference type="Proteomes" id="UP000199334">
    <property type="component" value="Unassembled WGS sequence"/>
</dbReference>
<proteinExistence type="predicted"/>